<proteinExistence type="predicted"/>
<name>B9FPY1_ORYSJ</name>
<gene>
    <name evidence="1" type="ORF">OsJ_18775</name>
</gene>
<reference evidence="1" key="2">
    <citation type="submission" date="2008-12" db="EMBL/GenBank/DDBJ databases">
        <title>Improved gene annotation of the rice (Oryza sativa) genomes.</title>
        <authorList>
            <person name="Wang J."/>
            <person name="Li R."/>
            <person name="Fan W."/>
            <person name="Huang Q."/>
            <person name="Zhang J."/>
            <person name="Zhou Y."/>
            <person name="Hu Y."/>
            <person name="Zi S."/>
            <person name="Li J."/>
            <person name="Ni P."/>
            <person name="Zheng H."/>
            <person name="Zhang Y."/>
            <person name="Zhao M."/>
            <person name="Hao Q."/>
            <person name="McDermott J."/>
            <person name="Samudrala R."/>
            <person name="Kristiansen K."/>
            <person name="Wong G.K.-S."/>
        </authorList>
    </citation>
    <scope>NUCLEOTIDE SEQUENCE</scope>
</reference>
<dbReference type="AlphaFoldDB" id="B9FPY1"/>
<accession>B9FPY1</accession>
<organism evidence="1">
    <name type="scientific">Oryza sativa subsp. japonica</name>
    <name type="common">Rice</name>
    <dbReference type="NCBI Taxonomy" id="39947"/>
    <lineage>
        <taxon>Eukaryota</taxon>
        <taxon>Viridiplantae</taxon>
        <taxon>Streptophyta</taxon>
        <taxon>Embryophyta</taxon>
        <taxon>Tracheophyta</taxon>
        <taxon>Spermatophyta</taxon>
        <taxon>Magnoliopsida</taxon>
        <taxon>Liliopsida</taxon>
        <taxon>Poales</taxon>
        <taxon>Poaceae</taxon>
        <taxon>BOP clade</taxon>
        <taxon>Oryzoideae</taxon>
        <taxon>Oryzeae</taxon>
        <taxon>Oryzinae</taxon>
        <taxon>Oryza</taxon>
        <taxon>Oryza sativa</taxon>
    </lineage>
</organism>
<dbReference type="EMBL" id="CM000142">
    <property type="protein sequence ID" value="EEE63950.1"/>
    <property type="molecule type" value="Genomic_DNA"/>
</dbReference>
<protein>
    <submittedName>
        <fullName evidence="1">Uncharacterized protein</fullName>
    </submittedName>
</protein>
<sequence length="172" mass="18660">MAAWGAYTEVARQKAVGRGRKVAAPPPNFPLVSSLRRNLGQDPTPPWSDPVPPRANLVPPRTMDLVGVERQHNTTWKPTRCGVGGGDGIRKPTQVKTMPRLLGTDGSGVLVMIFMEASFEGPFPLNISPDDRPLCGGAYDFHKMTTLAGVSEGKRIHLFLALFLFNPRADTG</sequence>
<evidence type="ECO:0000313" key="1">
    <source>
        <dbReference type="EMBL" id="EEE63950.1"/>
    </source>
</evidence>
<reference evidence="1" key="1">
    <citation type="journal article" date="2005" name="PLoS Biol.">
        <title>The genomes of Oryza sativa: a history of duplications.</title>
        <authorList>
            <person name="Yu J."/>
            <person name="Wang J."/>
            <person name="Lin W."/>
            <person name="Li S."/>
            <person name="Li H."/>
            <person name="Zhou J."/>
            <person name="Ni P."/>
            <person name="Dong W."/>
            <person name="Hu S."/>
            <person name="Zeng C."/>
            <person name="Zhang J."/>
            <person name="Zhang Y."/>
            <person name="Li R."/>
            <person name="Xu Z."/>
            <person name="Li S."/>
            <person name="Li X."/>
            <person name="Zheng H."/>
            <person name="Cong L."/>
            <person name="Lin L."/>
            <person name="Yin J."/>
            <person name="Geng J."/>
            <person name="Li G."/>
            <person name="Shi J."/>
            <person name="Liu J."/>
            <person name="Lv H."/>
            <person name="Li J."/>
            <person name="Wang J."/>
            <person name="Deng Y."/>
            <person name="Ran L."/>
            <person name="Shi X."/>
            <person name="Wang X."/>
            <person name="Wu Q."/>
            <person name="Li C."/>
            <person name="Ren X."/>
            <person name="Wang J."/>
            <person name="Wang X."/>
            <person name="Li D."/>
            <person name="Liu D."/>
            <person name="Zhang X."/>
            <person name="Ji Z."/>
            <person name="Zhao W."/>
            <person name="Sun Y."/>
            <person name="Zhang Z."/>
            <person name="Bao J."/>
            <person name="Han Y."/>
            <person name="Dong L."/>
            <person name="Ji J."/>
            <person name="Chen P."/>
            <person name="Wu S."/>
            <person name="Liu J."/>
            <person name="Xiao Y."/>
            <person name="Bu D."/>
            <person name="Tan J."/>
            <person name="Yang L."/>
            <person name="Ye C."/>
            <person name="Zhang J."/>
            <person name="Xu J."/>
            <person name="Zhou Y."/>
            <person name="Yu Y."/>
            <person name="Zhang B."/>
            <person name="Zhuang S."/>
            <person name="Wei H."/>
            <person name="Liu B."/>
            <person name="Lei M."/>
            <person name="Yu H."/>
            <person name="Li Y."/>
            <person name="Xu H."/>
            <person name="Wei S."/>
            <person name="He X."/>
            <person name="Fang L."/>
            <person name="Zhang Z."/>
            <person name="Zhang Y."/>
            <person name="Huang X."/>
            <person name="Su Z."/>
            <person name="Tong W."/>
            <person name="Li J."/>
            <person name="Tong Z."/>
            <person name="Li S."/>
            <person name="Ye J."/>
            <person name="Wang L."/>
            <person name="Fang L."/>
            <person name="Lei T."/>
            <person name="Chen C."/>
            <person name="Chen H."/>
            <person name="Xu Z."/>
            <person name="Li H."/>
            <person name="Huang H."/>
            <person name="Zhang F."/>
            <person name="Xu H."/>
            <person name="Li N."/>
            <person name="Zhao C."/>
            <person name="Li S."/>
            <person name="Dong L."/>
            <person name="Huang Y."/>
            <person name="Li L."/>
            <person name="Xi Y."/>
            <person name="Qi Q."/>
            <person name="Li W."/>
            <person name="Zhang B."/>
            <person name="Hu W."/>
            <person name="Zhang Y."/>
            <person name="Tian X."/>
            <person name="Jiao Y."/>
            <person name="Liang X."/>
            <person name="Jin J."/>
            <person name="Gao L."/>
            <person name="Zheng W."/>
            <person name="Hao B."/>
            <person name="Liu S."/>
            <person name="Wang W."/>
            <person name="Yuan L."/>
            <person name="Cao M."/>
            <person name="McDermott J."/>
            <person name="Samudrala R."/>
            <person name="Wang J."/>
            <person name="Wong G.K."/>
            <person name="Yang H."/>
        </authorList>
    </citation>
    <scope>NUCLEOTIDE SEQUENCE [LARGE SCALE GENOMIC DNA]</scope>
</reference>
<dbReference type="Proteomes" id="UP000007752">
    <property type="component" value="Chromosome 5"/>
</dbReference>